<evidence type="ECO:0000313" key="4">
    <source>
        <dbReference type="Proteomes" id="UP000238163"/>
    </source>
</evidence>
<accession>A0ABX5D5B8</accession>
<keyword evidence="2" id="KW-1133">Transmembrane helix</keyword>
<organism evidence="3 4">
    <name type="scientific">Vibrio mediterranei</name>
    <dbReference type="NCBI Taxonomy" id="689"/>
    <lineage>
        <taxon>Bacteria</taxon>
        <taxon>Pseudomonadati</taxon>
        <taxon>Pseudomonadota</taxon>
        <taxon>Gammaproteobacteria</taxon>
        <taxon>Vibrionales</taxon>
        <taxon>Vibrionaceae</taxon>
        <taxon>Vibrio</taxon>
    </lineage>
</organism>
<sequence length="191" mass="21749">MSIIIDSISIVFEKDFWGGVLSSVAIAVSATALWSTIKRWREPKTLAQIVKEMEKDIRKVRKEYEEQKENLSKSEQLEAEEKLSKYESLIQDYYDGTLSKRSSNKQSGFISHDFLLYAVPAIIALTFTFTLVYLLVANQAVENYQSPEVLKSGLSTIIGYYFGVAVKNSPPQDPDKRLDELQKQLNNVLKN</sequence>
<reference evidence="3 4" key="1">
    <citation type="submission" date="2017-09" db="EMBL/GenBank/DDBJ databases">
        <authorList>
            <person name="Girard L."/>
            <person name="Lami R."/>
            <person name="Suzuki M."/>
            <person name="Baudart J."/>
        </authorList>
    </citation>
    <scope>NUCLEOTIDE SEQUENCE [LARGE SCALE GENOMIC DNA]</scope>
    <source>
        <strain evidence="3 4">17LN0615E</strain>
    </source>
</reference>
<reference evidence="3 4" key="2">
    <citation type="submission" date="2018-03" db="EMBL/GenBank/DDBJ databases">
        <title>Genetic Diversity and Phenotypic Plasticity of AHL Mediated Quorum Sensing in Environmental Strains of Vibrio mediterranei.</title>
        <authorList>
            <person name="Lantoine F."/>
            <person name="Vouve F."/>
        </authorList>
    </citation>
    <scope>NUCLEOTIDE SEQUENCE [LARGE SCALE GENOMIC DNA]</scope>
    <source>
        <strain evidence="3 4">17LN0615E</strain>
    </source>
</reference>
<name>A0ABX5D5B8_9VIBR</name>
<evidence type="ECO:0000256" key="1">
    <source>
        <dbReference type="SAM" id="Coils"/>
    </source>
</evidence>
<feature type="transmembrane region" description="Helical" evidence="2">
    <location>
        <begin position="114"/>
        <end position="136"/>
    </location>
</feature>
<gene>
    <name evidence="3" type="ORF">COR51_27395</name>
</gene>
<proteinExistence type="predicted"/>
<feature type="coiled-coil region" evidence="1">
    <location>
        <begin position="50"/>
        <end position="81"/>
    </location>
</feature>
<comment type="caution">
    <text evidence="3">The sequence shown here is derived from an EMBL/GenBank/DDBJ whole genome shotgun (WGS) entry which is preliminary data.</text>
</comment>
<evidence type="ECO:0008006" key="5">
    <source>
        <dbReference type="Google" id="ProtNLM"/>
    </source>
</evidence>
<keyword evidence="1" id="KW-0175">Coiled coil</keyword>
<feature type="transmembrane region" description="Helical" evidence="2">
    <location>
        <begin position="16"/>
        <end position="37"/>
    </location>
</feature>
<keyword evidence="2" id="KW-0812">Transmembrane</keyword>
<evidence type="ECO:0000256" key="2">
    <source>
        <dbReference type="SAM" id="Phobius"/>
    </source>
</evidence>
<evidence type="ECO:0000313" key="3">
    <source>
        <dbReference type="EMBL" id="PRQ64458.1"/>
    </source>
</evidence>
<dbReference type="RefSeq" id="WP_096441231.1">
    <property type="nucleotide sequence ID" value="NZ_NWTN01000056.1"/>
</dbReference>
<protein>
    <recommendedName>
        <fullName evidence="5">Holin</fullName>
    </recommendedName>
</protein>
<dbReference type="EMBL" id="NWTN01000056">
    <property type="protein sequence ID" value="PRQ64458.1"/>
    <property type="molecule type" value="Genomic_DNA"/>
</dbReference>
<keyword evidence="2" id="KW-0472">Membrane</keyword>
<dbReference type="Proteomes" id="UP000238163">
    <property type="component" value="Unassembled WGS sequence"/>
</dbReference>
<keyword evidence="4" id="KW-1185">Reference proteome</keyword>